<feature type="compositionally biased region" description="Low complexity" evidence="1">
    <location>
        <begin position="32"/>
        <end position="55"/>
    </location>
</feature>
<dbReference type="EMBL" id="JAKNHQ010000002">
    <property type="protein sequence ID" value="MCG4609716.1"/>
    <property type="molecule type" value="Genomic_DNA"/>
</dbReference>
<feature type="chain" id="PRO_5045090906" evidence="2">
    <location>
        <begin position="21"/>
        <end position="350"/>
    </location>
</feature>
<dbReference type="PANTHER" id="PTHR43798:SF33">
    <property type="entry name" value="HYDROLASE, PUTATIVE (AFU_ORTHOLOGUE AFUA_2G14860)-RELATED"/>
    <property type="match status" value="1"/>
</dbReference>
<dbReference type="PROSITE" id="PS51257">
    <property type="entry name" value="PROKAR_LIPOPROTEIN"/>
    <property type="match status" value="1"/>
</dbReference>
<evidence type="ECO:0000256" key="1">
    <source>
        <dbReference type="SAM" id="MobiDB-lite"/>
    </source>
</evidence>
<evidence type="ECO:0000256" key="2">
    <source>
        <dbReference type="SAM" id="SignalP"/>
    </source>
</evidence>
<organism evidence="4 5">
    <name type="scientific">Anaeromassilibacillus senegalensis</name>
    <dbReference type="NCBI Taxonomy" id="1673717"/>
    <lineage>
        <taxon>Bacteria</taxon>
        <taxon>Bacillati</taxon>
        <taxon>Bacillota</taxon>
        <taxon>Clostridia</taxon>
        <taxon>Eubacteriales</taxon>
        <taxon>Acutalibacteraceae</taxon>
        <taxon>Anaeromassilibacillus</taxon>
    </lineage>
</organism>
<keyword evidence="4" id="KW-0378">Hydrolase</keyword>
<reference evidence="4 5" key="1">
    <citation type="submission" date="2022-01" db="EMBL/GenBank/DDBJ databases">
        <title>Collection of gut derived symbiotic bacterial strains cultured from healthy donors.</title>
        <authorList>
            <person name="Lin H."/>
            <person name="Kohout C."/>
            <person name="Waligurski E."/>
            <person name="Pamer E.G."/>
        </authorList>
    </citation>
    <scope>NUCLEOTIDE SEQUENCE [LARGE SCALE GENOMIC DNA]</scope>
    <source>
        <strain evidence="4 5">DFI.7.58</strain>
    </source>
</reference>
<evidence type="ECO:0000313" key="5">
    <source>
        <dbReference type="Proteomes" id="UP001298681"/>
    </source>
</evidence>
<dbReference type="InterPro" id="IPR050266">
    <property type="entry name" value="AB_hydrolase_sf"/>
</dbReference>
<feature type="signal peptide" evidence="2">
    <location>
        <begin position="1"/>
        <end position="20"/>
    </location>
</feature>
<accession>A0ABS9MFY5</accession>
<dbReference type="Pfam" id="PF00561">
    <property type="entry name" value="Abhydrolase_1"/>
    <property type="match status" value="1"/>
</dbReference>
<keyword evidence="2" id="KW-0732">Signal</keyword>
<dbReference type="SUPFAM" id="SSF53474">
    <property type="entry name" value="alpha/beta-Hydrolases"/>
    <property type="match status" value="1"/>
</dbReference>
<proteinExistence type="predicted"/>
<dbReference type="Proteomes" id="UP001298681">
    <property type="component" value="Unassembled WGS sequence"/>
</dbReference>
<dbReference type="GO" id="GO:0016787">
    <property type="term" value="F:hydrolase activity"/>
    <property type="evidence" value="ECO:0007669"/>
    <property type="project" value="UniProtKB-KW"/>
</dbReference>
<evidence type="ECO:0000259" key="3">
    <source>
        <dbReference type="Pfam" id="PF00561"/>
    </source>
</evidence>
<sequence>MRRKWLAYFLACAMLLSALGGCGTQQGTEPQTASSEIPTSSEASTPEEASSQTSAPEEEGDWSTLVSVDWEENNVDLDTGINMTYLTCGPEDGIPLLLIHGATDSRVSWSQVAPKLADAGFRCYIPELRGHGKTDKPDAGEEGYTAETHCADVLNLMDKLGVEKFIPVGHSLGSLITQEIMVTAPERVERGILISSSTKMAGNPMLDWILNGDGTDFLGVSGYEAEQQIPDDFIKSWTETTNEDPNFCEAVYEHACSLPYAAWYDIFGGCAAFDNTERLSSVTCPVDIIWGTADVFFSQEDEDNLQKALSNAEVNFCPIEGASHNIHWDSEATCEAVASEIERFAGESTL</sequence>
<protein>
    <submittedName>
        <fullName evidence="4">Alpha/beta hydrolase</fullName>
    </submittedName>
</protein>
<keyword evidence="5" id="KW-1185">Reference proteome</keyword>
<feature type="domain" description="AB hydrolase-1" evidence="3">
    <location>
        <begin position="95"/>
        <end position="329"/>
    </location>
</feature>
<dbReference type="PRINTS" id="PR00111">
    <property type="entry name" value="ABHYDROLASE"/>
</dbReference>
<gene>
    <name evidence="4" type="ORF">L0P57_01995</name>
</gene>
<name>A0ABS9MFY5_9FIRM</name>
<dbReference type="InterPro" id="IPR000073">
    <property type="entry name" value="AB_hydrolase_1"/>
</dbReference>
<dbReference type="InterPro" id="IPR029058">
    <property type="entry name" value="AB_hydrolase_fold"/>
</dbReference>
<dbReference type="RefSeq" id="WP_172749487.1">
    <property type="nucleotide sequence ID" value="NZ_JAKNHQ010000002.1"/>
</dbReference>
<feature type="region of interest" description="Disordered" evidence="1">
    <location>
        <begin position="23"/>
        <end position="62"/>
    </location>
</feature>
<dbReference type="PANTHER" id="PTHR43798">
    <property type="entry name" value="MONOACYLGLYCEROL LIPASE"/>
    <property type="match status" value="1"/>
</dbReference>
<dbReference type="Gene3D" id="3.40.50.1820">
    <property type="entry name" value="alpha/beta hydrolase"/>
    <property type="match status" value="1"/>
</dbReference>
<evidence type="ECO:0000313" key="4">
    <source>
        <dbReference type="EMBL" id="MCG4609716.1"/>
    </source>
</evidence>
<comment type="caution">
    <text evidence="4">The sequence shown here is derived from an EMBL/GenBank/DDBJ whole genome shotgun (WGS) entry which is preliminary data.</text>
</comment>